<dbReference type="AlphaFoldDB" id="U6H116"/>
<feature type="region of interest" description="Disordered" evidence="1">
    <location>
        <begin position="1"/>
        <end position="26"/>
    </location>
</feature>
<proteinExistence type="predicted"/>
<name>U6H116_9EIME</name>
<sequence>MENEVFDNYPQVSTTSLDKAGGNRVVNRGEYNSSRTRVQKRSLLASLTATIPILTILIIWSICAASRGSREQARGLTRRKLSDRAERIEEDEQAILEGCLALEDELGITYPEQANSSHSDRTRRIAELVAMFSETAAAHDSIQSMQQMQHALGLPIASASLPAHMPANFHEQIREPQGFTETAPYYGDNWQAAAWYDTSGSSAYGDGLSALDPNAWLGQTTEFPNVQGGWGQGQPSWATGGELGGGFWKTSVSTAPPSRTGVPRWIEDSYTHPYVRLPVVQHGLLGDRMQQSAWWGKFVEAFDISYTFNVPEDSRRHKPKLTAQFANRLLAALHIYKEGGRPPLEEVIALKRFLFSTAYAPSEFRDPRWDDWREDDELHARHGYMPG</sequence>
<accession>U6H116</accession>
<feature type="transmembrane region" description="Helical" evidence="2">
    <location>
        <begin position="43"/>
        <end position="62"/>
    </location>
</feature>
<dbReference type="Proteomes" id="UP000018201">
    <property type="component" value="Unassembled WGS sequence"/>
</dbReference>
<reference evidence="3" key="1">
    <citation type="submission" date="2013-10" db="EMBL/GenBank/DDBJ databases">
        <title>Genomic analysis of the causative agents of coccidiosis in chickens.</title>
        <authorList>
            <person name="Reid A.J."/>
            <person name="Blake D."/>
            <person name="Billington K."/>
            <person name="Browne H."/>
            <person name="Dunn M."/>
            <person name="Hung S."/>
            <person name="Kawahara F."/>
            <person name="Miranda-Saavedra D."/>
            <person name="Mourier T."/>
            <person name="Nagra H."/>
            <person name="Otto T.D."/>
            <person name="Rawlings N."/>
            <person name="Sanchez A."/>
            <person name="Sanders M."/>
            <person name="Subramaniam C."/>
            <person name="Tay Y."/>
            <person name="Dear P."/>
            <person name="Doerig C."/>
            <person name="Gruber A."/>
            <person name="Parkinson J."/>
            <person name="Shirley M."/>
            <person name="Wan K.L."/>
            <person name="Berriman M."/>
            <person name="Tomley F."/>
            <person name="Pain A."/>
        </authorList>
    </citation>
    <scope>NUCLEOTIDE SEQUENCE [LARGE SCALE GENOMIC DNA]</scope>
    <source>
        <strain evidence="3">Houghton</strain>
    </source>
</reference>
<keyword evidence="2" id="KW-1133">Transmembrane helix</keyword>
<keyword evidence="2" id="KW-0472">Membrane</keyword>
<organism evidence="3 4">
    <name type="scientific">Eimeria praecox</name>
    <dbReference type="NCBI Taxonomy" id="51316"/>
    <lineage>
        <taxon>Eukaryota</taxon>
        <taxon>Sar</taxon>
        <taxon>Alveolata</taxon>
        <taxon>Apicomplexa</taxon>
        <taxon>Conoidasida</taxon>
        <taxon>Coccidia</taxon>
        <taxon>Eucoccidiorida</taxon>
        <taxon>Eimeriorina</taxon>
        <taxon>Eimeriidae</taxon>
        <taxon>Eimeria</taxon>
    </lineage>
</organism>
<dbReference type="OrthoDB" id="347609at2759"/>
<evidence type="ECO:0000256" key="2">
    <source>
        <dbReference type="SAM" id="Phobius"/>
    </source>
</evidence>
<dbReference type="VEuPathDB" id="ToxoDB:EPH_0058130"/>
<evidence type="ECO:0000313" key="4">
    <source>
        <dbReference type="Proteomes" id="UP000018201"/>
    </source>
</evidence>
<keyword evidence="4" id="KW-1185">Reference proteome</keyword>
<keyword evidence="2" id="KW-0812">Transmembrane</keyword>
<protein>
    <submittedName>
        <fullName evidence="3">Uncharacterized protein</fullName>
    </submittedName>
</protein>
<evidence type="ECO:0000256" key="1">
    <source>
        <dbReference type="SAM" id="MobiDB-lite"/>
    </source>
</evidence>
<gene>
    <name evidence="3" type="ORF">EPH_0058130</name>
</gene>
<evidence type="ECO:0000313" key="3">
    <source>
        <dbReference type="EMBL" id="CDI85522.1"/>
    </source>
</evidence>
<dbReference type="EMBL" id="HG693925">
    <property type="protein sequence ID" value="CDI85522.1"/>
    <property type="molecule type" value="Genomic_DNA"/>
</dbReference>
<reference evidence="3" key="2">
    <citation type="submission" date="2013-10" db="EMBL/GenBank/DDBJ databases">
        <authorList>
            <person name="Aslett M."/>
        </authorList>
    </citation>
    <scope>NUCLEOTIDE SEQUENCE [LARGE SCALE GENOMIC DNA]</scope>
    <source>
        <strain evidence="3">Houghton</strain>
    </source>
</reference>